<dbReference type="PANTHER" id="PTHR43300">
    <property type="entry name" value="ACETYLTRANSFERASE"/>
    <property type="match status" value="1"/>
</dbReference>
<dbReference type="Gene3D" id="2.160.10.10">
    <property type="entry name" value="Hexapeptide repeat proteins"/>
    <property type="match status" value="1"/>
</dbReference>
<dbReference type="InterPro" id="IPR011004">
    <property type="entry name" value="Trimer_LpxA-like_sf"/>
</dbReference>
<evidence type="ECO:0000313" key="5">
    <source>
        <dbReference type="EMBL" id="MBD1548615.1"/>
    </source>
</evidence>
<evidence type="ECO:0000256" key="2">
    <source>
        <dbReference type="ARBA" id="ARBA00022679"/>
    </source>
</evidence>
<keyword evidence="3" id="KW-0677">Repeat</keyword>
<gene>
    <name evidence="5" type="ORF">HK439_20315</name>
</gene>
<evidence type="ECO:0000256" key="1">
    <source>
        <dbReference type="ARBA" id="ARBA00007274"/>
    </source>
</evidence>
<name>A0A926P2Y0_9HYPH</name>
<accession>A0A926P2Y0</accession>
<evidence type="ECO:0000256" key="4">
    <source>
        <dbReference type="ARBA" id="ARBA00023315"/>
    </source>
</evidence>
<evidence type="ECO:0000313" key="6">
    <source>
        <dbReference type="Proteomes" id="UP000598467"/>
    </source>
</evidence>
<protein>
    <submittedName>
        <fullName evidence="5">CatB-related O-acetyltransferase</fullName>
    </submittedName>
</protein>
<reference evidence="5" key="1">
    <citation type="submission" date="2020-05" db="EMBL/GenBank/DDBJ databases">
        <title>Identification of trans-AT polyketide cluster in two marine bacteria, producers of a novel glutaramide-containing polyketide sesbanimide D and analogs.</title>
        <authorList>
            <person name="Kacar D."/>
            <person name="Rodriguez P."/>
            <person name="Canedo L."/>
            <person name="Gonzalez E."/>
            <person name="Galan B."/>
            <person name="De La Calle F."/>
            <person name="Garcia J.L."/>
        </authorList>
    </citation>
    <scope>NUCLEOTIDE SEQUENCE</scope>
    <source>
        <strain evidence="5">PHM038</strain>
    </source>
</reference>
<sequence length="205" mass="22595">MSLRKKIRRFKNPHNLTRIHLARLIGKGRAEIGDFTYGRPRVRFSDGGRLTMGRFCSIADGVEIFLGGNHRPDFVTTYPFAEFAKLWPQEKPLTSNVSSNGDVVIGNDVWLATSVRVMSGVTIGDGAIIAAGATVTKDIPPYAIYGGNPAKLIRYRFEPEVIEQLLSIRWWDLPDATINTLAPLLQGPDISALIKACEGLRDSGQ</sequence>
<keyword evidence="2" id="KW-0808">Transferase</keyword>
<dbReference type="EMBL" id="JABFCZ010000024">
    <property type="protein sequence ID" value="MBD1548615.1"/>
    <property type="molecule type" value="Genomic_DNA"/>
</dbReference>
<dbReference type="InterPro" id="IPR050179">
    <property type="entry name" value="Trans_hexapeptide_repeat"/>
</dbReference>
<dbReference type="Proteomes" id="UP000598467">
    <property type="component" value="Unassembled WGS sequence"/>
</dbReference>
<keyword evidence="4" id="KW-0012">Acyltransferase</keyword>
<dbReference type="CDD" id="cd03349">
    <property type="entry name" value="LbH_XAT"/>
    <property type="match status" value="1"/>
</dbReference>
<dbReference type="Pfam" id="PF00132">
    <property type="entry name" value="Hexapep"/>
    <property type="match status" value="1"/>
</dbReference>
<dbReference type="SUPFAM" id="SSF51161">
    <property type="entry name" value="Trimeric LpxA-like enzymes"/>
    <property type="match status" value="1"/>
</dbReference>
<comment type="similarity">
    <text evidence="1">Belongs to the transferase hexapeptide repeat family.</text>
</comment>
<proteinExistence type="inferred from homology"/>
<dbReference type="AlphaFoldDB" id="A0A926P2Y0"/>
<dbReference type="GO" id="GO:0016746">
    <property type="term" value="F:acyltransferase activity"/>
    <property type="evidence" value="ECO:0007669"/>
    <property type="project" value="UniProtKB-KW"/>
</dbReference>
<dbReference type="InterPro" id="IPR018357">
    <property type="entry name" value="Hexapep_transf_CS"/>
</dbReference>
<organism evidence="5 6">
    <name type="scientific">Roseibium aggregatum</name>
    <dbReference type="NCBI Taxonomy" id="187304"/>
    <lineage>
        <taxon>Bacteria</taxon>
        <taxon>Pseudomonadati</taxon>
        <taxon>Pseudomonadota</taxon>
        <taxon>Alphaproteobacteria</taxon>
        <taxon>Hyphomicrobiales</taxon>
        <taxon>Stappiaceae</taxon>
        <taxon>Roseibium</taxon>
    </lineage>
</organism>
<dbReference type="RefSeq" id="WP_190293302.1">
    <property type="nucleotide sequence ID" value="NZ_JABFCZ010000024.1"/>
</dbReference>
<dbReference type="PANTHER" id="PTHR43300:SF11">
    <property type="entry name" value="ACETYLTRANSFERASE RV3034C-RELATED"/>
    <property type="match status" value="1"/>
</dbReference>
<dbReference type="InterPro" id="IPR001451">
    <property type="entry name" value="Hexapep"/>
</dbReference>
<evidence type="ECO:0000256" key="3">
    <source>
        <dbReference type="ARBA" id="ARBA00022737"/>
    </source>
</evidence>
<comment type="caution">
    <text evidence="5">The sequence shown here is derived from an EMBL/GenBank/DDBJ whole genome shotgun (WGS) entry which is preliminary data.</text>
</comment>
<dbReference type="PROSITE" id="PS00101">
    <property type="entry name" value="HEXAPEP_TRANSFERASES"/>
    <property type="match status" value="1"/>
</dbReference>